<dbReference type="Proteomes" id="UP000198906">
    <property type="component" value="Unassembled WGS sequence"/>
</dbReference>
<accession>A0A1C6R7F4</accession>
<dbReference type="AlphaFoldDB" id="A0A1C6R7F4"/>
<reference evidence="3" key="1">
    <citation type="submission" date="2016-06" db="EMBL/GenBank/DDBJ databases">
        <authorList>
            <person name="Varghese N."/>
        </authorList>
    </citation>
    <scope>NUCLEOTIDE SEQUENCE [LARGE SCALE GENOMIC DNA]</scope>
    <source>
        <strain evidence="3">DSM 46123</strain>
    </source>
</reference>
<dbReference type="EMBL" id="FMHU01000001">
    <property type="protein sequence ID" value="SCL12870.1"/>
    <property type="molecule type" value="Genomic_DNA"/>
</dbReference>
<dbReference type="STRING" id="47866.GA0074694_0044"/>
<proteinExistence type="predicted"/>
<feature type="region of interest" description="Disordered" evidence="1">
    <location>
        <begin position="20"/>
        <end position="50"/>
    </location>
</feature>
<sequence length="50" mass="5388">MAGKDTDWHRHYELLAVTSVRRPTRQPSPGPVAGGTLLGLAAPHANRRTA</sequence>
<gene>
    <name evidence="2" type="ORF">GA0074694_0044</name>
</gene>
<evidence type="ECO:0000256" key="1">
    <source>
        <dbReference type="SAM" id="MobiDB-lite"/>
    </source>
</evidence>
<keyword evidence="3" id="KW-1185">Reference proteome</keyword>
<dbReference type="RefSeq" id="WP_176737729.1">
    <property type="nucleotide sequence ID" value="NZ_FMHU01000001.1"/>
</dbReference>
<name>A0A1C6R7F4_9ACTN</name>
<evidence type="ECO:0000313" key="3">
    <source>
        <dbReference type="Proteomes" id="UP000198906"/>
    </source>
</evidence>
<protein>
    <submittedName>
        <fullName evidence="2">Uncharacterized protein</fullName>
    </submittedName>
</protein>
<organism evidence="2 3">
    <name type="scientific">Micromonospora inyonensis</name>
    <dbReference type="NCBI Taxonomy" id="47866"/>
    <lineage>
        <taxon>Bacteria</taxon>
        <taxon>Bacillati</taxon>
        <taxon>Actinomycetota</taxon>
        <taxon>Actinomycetes</taxon>
        <taxon>Micromonosporales</taxon>
        <taxon>Micromonosporaceae</taxon>
        <taxon>Micromonospora</taxon>
    </lineage>
</organism>
<evidence type="ECO:0000313" key="2">
    <source>
        <dbReference type="EMBL" id="SCL12870.1"/>
    </source>
</evidence>